<dbReference type="InterPro" id="IPR050545">
    <property type="entry name" value="Mycobact_MmpL"/>
</dbReference>
<dbReference type="AlphaFoldDB" id="A0A6J6NCC3"/>
<evidence type="ECO:0000256" key="1">
    <source>
        <dbReference type="ARBA" id="ARBA00004651"/>
    </source>
</evidence>
<name>A0A6J6NCC3_9ZZZZ</name>
<protein>
    <submittedName>
        <fullName evidence="8">Unannotated protein</fullName>
    </submittedName>
</protein>
<evidence type="ECO:0000313" key="8">
    <source>
        <dbReference type="EMBL" id="CAB4683829.1"/>
    </source>
</evidence>
<organism evidence="8">
    <name type="scientific">freshwater metagenome</name>
    <dbReference type="NCBI Taxonomy" id="449393"/>
    <lineage>
        <taxon>unclassified sequences</taxon>
        <taxon>metagenomes</taxon>
        <taxon>ecological metagenomes</taxon>
    </lineage>
</organism>
<dbReference type="PANTHER" id="PTHR33406">
    <property type="entry name" value="MEMBRANE PROTEIN MJ1562-RELATED"/>
    <property type="match status" value="1"/>
</dbReference>
<evidence type="ECO:0000256" key="2">
    <source>
        <dbReference type="ARBA" id="ARBA00022475"/>
    </source>
</evidence>
<feature type="domain" description="SSD" evidence="7">
    <location>
        <begin position="194"/>
        <end position="319"/>
    </location>
</feature>
<accession>A0A6J6NCC3</accession>
<dbReference type="PANTHER" id="PTHR33406:SF13">
    <property type="entry name" value="MEMBRANE PROTEIN YDFJ"/>
    <property type="match status" value="1"/>
</dbReference>
<evidence type="ECO:0000259" key="7">
    <source>
        <dbReference type="PROSITE" id="PS50156"/>
    </source>
</evidence>
<dbReference type="Gene3D" id="1.20.1640.10">
    <property type="entry name" value="Multidrug efflux transporter AcrB transmembrane domain"/>
    <property type="match status" value="2"/>
</dbReference>
<feature type="transmembrane region" description="Helical" evidence="6">
    <location>
        <begin position="265"/>
        <end position="288"/>
    </location>
</feature>
<sequence>MERWTRLVLRLRWVVVGAWATILIAGGIAAGKLAPLLSNTFSVPGTSSEHVKQVLETHFGNRADGAFTVVFELASPATPATLAELQAVTDRAATAIPTGKAGPITAAGTHLAYGDIVSTFDLASAKAYSDPLRTAIGTPAGVTHSYVTGAAAIQHDLDPIFSQDLKKGEAIAIPIALLVLLFVFGLSLSVTIPLVFAACTITGTLGLVYFVAQLAETPTYATNLVELIGLGIAVDYSLLVVYRFREELALGRTKDDAIVRTMQTAGRAVIFSGAAVALGLALLVAMPLPFMRMLGIAGFLIPIVSIAAAATLQPALLSFYGRRGTARRRILPGEPADPERGMWARLARSIMARPRWYLIGGTAILIAAATPALWLQVTPGSTFGIPRTPQSVHGFDLLQQQVGPGAIAPTQVLVDGGRPGTVTDPATQAAMVRLTASIRADREVASVLYAPAGRYLDPSRQFGQIIVAGKHDYGFPEAQAFVHRLRNTLIPNAHFPPGVTVEAGGAAPQGVDFLHQAYSTFPPLIAAVLALTYILLLRAFRSLLLPLKAVLLNLLSVGASYGLLVIVFKWGLGHSLLGLYHFGQVEGWIPIFLFAMLFGLSMDYEVFLVTRMREAWDDGDDNITAVAHGLERTGRIITAAAVIMCAAFAGFMAGRIVGLQEFGLGLAVAVFVDATLVRSILVPSLMAVLGRWNWYLPVWVARLVRVAPGR</sequence>
<evidence type="ECO:0000256" key="6">
    <source>
        <dbReference type="SAM" id="Phobius"/>
    </source>
</evidence>
<evidence type="ECO:0000256" key="3">
    <source>
        <dbReference type="ARBA" id="ARBA00022692"/>
    </source>
</evidence>
<dbReference type="InterPro" id="IPR004869">
    <property type="entry name" value="MMPL_dom"/>
</dbReference>
<dbReference type="GO" id="GO:0005886">
    <property type="term" value="C:plasma membrane"/>
    <property type="evidence" value="ECO:0007669"/>
    <property type="project" value="UniProtKB-SubCell"/>
</dbReference>
<evidence type="ECO:0000256" key="4">
    <source>
        <dbReference type="ARBA" id="ARBA00022989"/>
    </source>
</evidence>
<gene>
    <name evidence="8" type="ORF">UFOPK2399_00139</name>
</gene>
<keyword evidence="3 6" id="KW-0812">Transmembrane</keyword>
<proteinExistence type="predicted"/>
<comment type="subcellular location">
    <subcellularLocation>
        <location evidence="1">Cell membrane</location>
        <topology evidence="1">Multi-pass membrane protein</topology>
    </subcellularLocation>
</comment>
<keyword evidence="5 6" id="KW-0472">Membrane</keyword>
<feature type="transmembrane region" description="Helical" evidence="6">
    <location>
        <begin position="588"/>
        <end position="607"/>
    </location>
</feature>
<keyword evidence="2" id="KW-1003">Cell membrane</keyword>
<dbReference type="InterPro" id="IPR000731">
    <property type="entry name" value="SSD"/>
</dbReference>
<evidence type="ECO:0000256" key="5">
    <source>
        <dbReference type="ARBA" id="ARBA00023136"/>
    </source>
</evidence>
<dbReference type="SUPFAM" id="SSF82866">
    <property type="entry name" value="Multidrug efflux transporter AcrB transmembrane domain"/>
    <property type="match status" value="2"/>
</dbReference>
<feature type="transmembrane region" description="Helical" evidence="6">
    <location>
        <begin position="356"/>
        <end position="377"/>
    </location>
</feature>
<dbReference type="PROSITE" id="PS50156">
    <property type="entry name" value="SSD"/>
    <property type="match status" value="1"/>
</dbReference>
<feature type="transmembrane region" description="Helical" evidence="6">
    <location>
        <begin position="194"/>
        <end position="212"/>
    </location>
</feature>
<feature type="transmembrane region" description="Helical" evidence="6">
    <location>
        <begin position="224"/>
        <end position="244"/>
    </location>
</feature>
<feature type="transmembrane region" description="Helical" evidence="6">
    <location>
        <begin position="549"/>
        <end position="568"/>
    </location>
</feature>
<dbReference type="EMBL" id="CAEZXP010000001">
    <property type="protein sequence ID" value="CAB4683829.1"/>
    <property type="molecule type" value="Genomic_DNA"/>
</dbReference>
<keyword evidence="4 6" id="KW-1133">Transmembrane helix</keyword>
<reference evidence="8" key="1">
    <citation type="submission" date="2020-05" db="EMBL/GenBank/DDBJ databases">
        <authorList>
            <person name="Chiriac C."/>
            <person name="Salcher M."/>
            <person name="Ghai R."/>
            <person name="Kavagutti S V."/>
        </authorList>
    </citation>
    <scope>NUCLEOTIDE SEQUENCE</scope>
</reference>
<feature type="transmembrane region" description="Helical" evidence="6">
    <location>
        <begin position="294"/>
        <end position="320"/>
    </location>
</feature>
<feature type="transmembrane region" description="Helical" evidence="6">
    <location>
        <begin position="170"/>
        <end position="187"/>
    </location>
</feature>
<feature type="transmembrane region" description="Helical" evidence="6">
    <location>
        <begin position="636"/>
        <end position="656"/>
    </location>
</feature>
<feature type="transmembrane region" description="Helical" evidence="6">
    <location>
        <begin position="517"/>
        <end position="537"/>
    </location>
</feature>
<dbReference type="Pfam" id="PF03176">
    <property type="entry name" value="MMPL"/>
    <property type="match status" value="2"/>
</dbReference>